<dbReference type="InterPro" id="IPR003789">
    <property type="entry name" value="Asn/Gln_tRNA_amidoTrase-B-like"/>
</dbReference>
<organism evidence="12 13">
    <name type="scientific">Tectimicrobiota bacterium</name>
    <dbReference type="NCBI Taxonomy" id="2528274"/>
    <lineage>
        <taxon>Bacteria</taxon>
        <taxon>Pseudomonadati</taxon>
        <taxon>Nitrospinota/Tectimicrobiota group</taxon>
        <taxon>Candidatus Tectimicrobiota</taxon>
    </lineage>
</organism>
<proteinExistence type="inferred from homology"/>
<evidence type="ECO:0000256" key="2">
    <source>
        <dbReference type="ARBA" id="ARBA00011123"/>
    </source>
</evidence>
<evidence type="ECO:0000313" key="13">
    <source>
        <dbReference type="Proteomes" id="UP000712673"/>
    </source>
</evidence>
<comment type="similarity">
    <text evidence="1">Belongs to the GatB/GatE family. GatB subfamily.</text>
</comment>
<evidence type="ECO:0000313" key="12">
    <source>
        <dbReference type="EMBL" id="MBM3226134.1"/>
    </source>
</evidence>
<dbReference type="GO" id="GO:0070681">
    <property type="term" value="P:glutaminyl-tRNAGln biosynthesis via transamidation"/>
    <property type="evidence" value="ECO:0007669"/>
    <property type="project" value="TreeGrafter"/>
</dbReference>
<dbReference type="InterPro" id="IPR023168">
    <property type="entry name" value="GatB_Yqey_C_2"/>
</dbReference>
<evidence type="ECO:0000256" key="3">
    <source>
        <dbReference type="ARBA" id="ARBA00016923"/>
    </source>
</evidence>
<dbReference type="InterPro" id="IPR014746">
    <property type="entry name" value="Gln_synth/guanido_kin_cat_dom"/>
</dbReference>
<dbReference type="Gene3D" id="1.10.10.410">
    <property type="match status" value="1"/>
</dbReference>
<evidence type="ECO:0000256" key="7">
    <source>
        <dbReference type="ARBA" id="ARBA00022917"/>
    </source>
</evidence>
<reference evidence="12" key="1">
    <citation type="submission" date="2019-03" db="EMBL/GenBank/DDBJ databases">
        <title>Lake Tanganyika Metagenome-Assembled Genomes (MAGs).</title>
        <authorList>
            <person name="Tran P."/>
        </authorList>
    </citation>
    <scope>NUCLEOTIDE SEQUENCE</scope>
    <source>
        <strain evidence="12">K_DeepCast_65m_m2_066</strain>
    </source>
</reference>
<dbReference type="SUPFAM" id="SSF89095">
    <property type="entry name" value="GatB/YqeY motif"/>
    <property type="match status" value="1"/>
</dbReference>
<evidence type="ECO:0000256" key="1">
    <source>
        <dbReference type="ARBA" id="ARBA00005306"/>
    </source>
</evidence>
<sequence length="208" mass="23365">DYRYFPDPDLVPMHVDQAWIERVRQALPELPESRRQRYVTQYGLPDYDATVLTAAKDLAEYYEATVRLYPQPKVVSNWVMGEVMRELNRQHHTPAQAPVTPEHLAELLRLVDAGVLSGKIARTVFEEMYRTGKAAPAIVEEQGLVQMSDSSALEAVIRDILAANAAQVAEYRAGKQKVWGFFVGQTMKATQGKANPALVNELLRTLLA</sequence>
<dbReference type="InterPro" id="IPR042114">
    <property type="entry name" value="GatB_C_1"/>
</dbReference>
<evidence type="ECO:0000256" key="5">
    <source>
        <dbReference type="ARBA" id="ARBA00022741"/>
    </source>
</evidence>
<dbReference type="FunFam" id="1.10.10.410:FF:000001">
    <property type="entry name" value="Aspartyl/glutamyl-tRNA(Asn/Gln) amidotransferase subunit B"/>
    <property type="match status" value="1"/>
</dbReference>
<evidence type="ECO:0000256" key="10">
    <source>
        <dbReference type="ARBA" id="ARBA00047913"/>
    </source>
</evidence>
<accession>A0A937W647</accession>
<feature type="non-terminal residue" evidence="12">
    <location>
        <position position="1"/>
    </location>
</feature>
<dbReference type="GO" id="GO:0006412">
    <property type="term" value="P:translation"/>
    <property type="evidence" value="ECO:0007669"/>
    <property type="project" value="UniProtKB-KW"/>
</dbReference>
<evidence type="ECO:0000256" key="4">
    <source>
        <dbReference type="ARBA" id="ARBA00022598"/>
    </source>
</evidence>
<comment type="function">
    <text evidence="8">Allows the formation of correctly charged Asn-tRNA(Asn) or Gln-tRNA(Gln) through the transamidation of misacylated Asp-tRNA(Asn) or Glu-tRNA(Gln) in organisms which lack either or both of asparaginyl-tRNA or glutaminyl-tRNA synthetases. The reaction takes place in the presence of glutamine and ATP through an activated phospho-Asp-tRNA(Asn) or phospho-Glu-tRNA(Gln).</text>
</comment>
<dbReference type="PANTHER" id="PTHR11659">
    <property type="entry name" value="GLUTAMYL-TRNA GLN AMIDOTRANSFERASE SUBUNIT B MITOCHONDRIAL AND PROKARYOTIC PET112-RELATED"/>
    <property type="match status" value="1"/>
</dbReference>
<dbReference type="InterPro" id="IPR018027">
    <property type="entry name" value="Asn/Gln_amidotransferase"/>
</dbReference>
<keyword evidence="4" id="KW-0436">Ligase</keyword>
<dbReference type="SMART" id="SM00845">
    <property type="entry name" value="GatB_Yqey"/>
    <property type="match status" value="1"/>
</dbReference>
<feature type="domain" description="Asn/Gln amidotransferase" evidence="11">
    <location>
        <begin position="60"/>
        <end position="207"/>
    </location>
</feature>
<evidence type="ECO:0000259" key="11">
    <source>
        <dbReference type="SMART" id="SM00845"/>
    </source>
</evidence>
<name>A0A937W647_UNCTE</name>
<dbReference type="AlphaFoldDB" id="A0A937W647"/>
<comment type="caution">
    <text evidence="12">The sequence shown here is derived from an EMBL/GenBank/DDBJ whole genome shotgun (WGS) entry which is preliminary data.</text>
</comment>
<dbReference type="FunFam" id="1.10.150.380:FF:000001">
    <property type="entry name" value="Aspartyl/glutamyl-tRNA(Asn/Gln) amidotransferase subunit B"/>
    <property type="match status" value="1"/>
</dbReference>
<dbReference type="InterPro" id="IPR017959">
    <property type="entry name" value="Asn/Gln-tRNA_amidoTrfase_suB/E"/>
</dbReference>
<comment type="catalytic activity">
    <reaction evidence="10">
        <text>L-glutamyl-tRNA(Gln) + L-glutamine + ATP + H2O = L-glutaminyl-tRNA(Gln) + L-glutamate + ADP + phosphate + H(+)</text>
        <dbReference type="Rhea" id="RHEA:17521"/>
        <dbReference type="Rhea" id="RHEA-COMP:9681"/>
        <dbReference type="Rhea" id="RHEA-COMP:9684"/>
        <dbReference type="ChEBI" id="CHEBI:15377"/>
        <dbReference type="ChEBI" id="CHEBI:15378"/>
        <dbReference type="ChEBI" id="CHEBI:29985"/>
        <dbReference type="ChEBI" id="CHEBI:30616"/>
        <dbReference type="ChEBI" id="CHEBI:43474"/>
        <dbReference type="ChEBI" id="CHEBI:58359"/>
        <dbReference type="ChEBI" id="CHEBI:78520"/>
        <dbReference type="ChEBI" id="CHEBI:78521"/>
        <dbReference type="ChEBI" id="CHEBI:456216"/>
    </reaction>
</comment>
<evidence type="ECO:0000256" key="6">
    <source>
        <dbReference type="ARBA" id="ARBA00022840"/>
    </source>
</evidence>
<evidence type="ECO:0000256" key="8">
    <source>
        <dbReference type="ARBA" id="ARBA00024799"/>
    </source>
</evidence>
<gene>
    <name evidence="12" type="ORF">FJZ47_20390</name>
</gene>
<dbReference type="GO" id="GO:0050567">
    <property type="term" value="F:glutaminyl-tRNA synthase (glutamine-hydrolyzing) activity"/>
    <property type="evidence" value="ECO:0007669"/>
    <property type="project" value="TreeGrafter"/>
</dbReference>
<comment type="catalytic activity">
    <reaction evidence="9">
        <text>L-aspartyl-tRNA(Asn) + L-glutamine + ATP + H2O = L-asparaginyl-tRNA(Asn) + L-glutamate + ADP + phosphate + 2 H(+)</text>
        <dbReference type="Rhea" id="RHEA:14513"/>
        <dbReference type="Rhea" id="RHEA-COMP:9674"/>
        <dbReference type="Rhea" id="RHEA-COMP:9677"/>
        <dbReference type="ChEBI" id="CHEBI:15377"/>
        <dbReference type="ChEBI" id="CHEBI:15378"/>
        <dbReference type="ChEBI" id="CHEBI:29985"/>
        <dbReference type="ChEBI" id="CHEBI:30616"/>
        <dbReference type="ChEBI" id="CHEBI:43474"/>
        <dbReference type="ChEBI" id="CHEBI:58359"/>
        <dbReference type="ChEBI" id="CHEBI:78515"/>
        <dbReference type="ChEBI" id="CHEBI:78516"/>
        <dbReference type="ChEBI" id="CHEBI:456216"/>
    </reaction>
</comment>
<dbReference type="Proteomes" id="UP000712673">
    <property type="component" value="Unassembled WGS sequence"/>
</dbReference>
<comment type="subunit">
    <text evidence="2">Heterotrimer of A, B and C subunits.</text>
</comment>
<dbReference type="SUPFAM" id="SSF55931">
    <property type="entry name" value="Glutamine synthetase/guanido kinase"/>
    <property type="match status" value="1"/>
</dbReference>
<dbReference type="EMBL" id="VGLS01000800">
    <property type="protein sequence ID" value="MBM3226134.1"/>
    <property type="molecule type" value="Genomic_DNA"/>
</dbReference>
<dbReference type="PANTHER" id="PTHR11659:SF0">
    <property type="entry name" value="GLUTAMYL-TRNA(GLN) AMIDOTRANSFERASE SUBUNIT B, MITOCHONDRIAL"/>
    <property type="match status" value="1"/>
</dbReference>
<keyword evidence="6" id="KW-0067">ATP-binding</keyword>
<protein>
    <recommendedName>
        <fullName evidence="3">Aspartyl/glutamyl-tRNA(Asn/Gln) amidotransferase subunit B</fullName>
    </recommendedName>
</protein>
<keyword evidence="7" id="KW-0648">Protein biosynthesis</keyword>
<keyword evidence="5" id="KW-0547">Nucleotide-binding</keyword>
<dbReference type="Pfam" id="PF02637">
    <property type="entry name" value="GatB_Yqey"/>
    <property type="match status" value="1"/>
</dbReference>
<evidence type="ECO:0000256" key="9">
    <source>
        <dbReference type="ARBA" id="ARBA00047380"/>
    </source>
</evidence>
<dbReference type="GO" id="GO:0005524">
    <property type="term" value="F:ATP binding"/>
    <property type="evidence" value="ECO:0007669"/>
    <property type="project" value="UniProtKB-KW"/>
</dbReference>
<dbReference type="Gene3D" id="1.10.150.380">
    <property type="entry name" value="GatB domain, N-terminal subdomain"/>
    <property type="match status" value="1"/>
</dbReference>